<accession>A0A8W4FH24</accession>
<dbReference type="AlphaFoldDB" id="A0A8W4FH24"/>
<reference evidence="2" key="2">
    <citation type="submission" date="2025-08" db="UniProtKB">
        <authorList>
            <consortium name="Ensembl"/>
        </authorList>
    </citation>
    <scope>IDENTIFICATION</scope>
</reference>
<evidence type="ECO:0000313" key="2">
    <source>
        <dbReference type="Ensembl" id="ENSSSCP00000078537.1"/>
    </source>
</evidence>
<evidence type="ECO:0000313" key="3">
    <source>
        <dbReference type="Proteomes" id="UP000008227"/>
    </source>
</evidence>
<dbReference type="Proteomes" id="UP000008227">
    <property type="component" value="Chromosome 6"/>
</dbReference>
<organism evidence="2 3">
    <name type="scientific">Sus scrofa</name>
    <name type="common">Pig</name>
    <dbReference type="NCBI Taxonomy" id="9823"/>
    <lineage>
        <taxon>Eukaryota</taxon>
        <taxon>Metazoa</taxon>
        <taxon>Chordata</taxon>
        <taxon>Craniata</taxon>
        <taxon>Vertebrata</taxon>
        <taxon>Euteleostomi</taxon>
        <taxon>Mammalia</taxon>
        <taxon>Eutheria</taxon>
        <taxon>Laurasiatheria</taxon>
        <taxon>Artiodactyla</taxon>
        <taxon>Suina</taxon>
        <taxon>Suidae</taxon>
        <taxon>Sus</taxon>
    </lineage>
</organism>
<evidence type="ECO:0000256" key="1">
    <source>
        <dbReference type="SAM" id="Phobius"/>
    </source>
</evidence>
<protein>
    <submittedName>
        <fullName evidence="2">Uncharacterized protein</fullName>
    </submittedName>
</protein>
<keyword evidence="1" id="KW-0472">Membrane</keyword>
<proteinExistence type="predicted"/>
<dbReference type="Ensembl" id="ENSSSCT00000098361.1">
    <property type="protein sequence ID" value="ENSSSCP00000078537.1"/>
    <property type="gene ID" value="ENSSSCG00000055830.1"/>
</dbReference>
<keyword evidence="3" id="KW-1185">Reference proteome</keyword>
<reference evidence="2" key="3">
    <citation type="submission" date="2025-09" db="UniProtKB">
        <authorList>
            <consortium name="Ensembl"/>
        </authorList>
    </citation>
    <scope>IDENTIFICATION</scope>
</reference>
<name>A0A8W4FH24_PIG</name>
<dbReference type="GeneTree" id="ENSGT01150000290075"/>
<reference evidence="2" key="1">
    <citation type="journal article" date="2020" name="Gigascience">
        <title>An improved pig reference genome sequence to enable pig genetics and genomics research.</title>
        <authorList>
            <person name="Warr A."/>
            <person name="Affara N."/>
            <person name="Aken B."/>
            <person name="Beiki H."/>
            <person name="Bickhart D.M."/>
            <person name="Billis K."/>
            <person name="Chow W."/>
            <person name="Eory L."/>
            <person name="Finlayson H.A."/>
            <person name="Flicek P."/>
            <person name="Giron C.G."/>
            <person name="Griffin D.K."/>
            <person name="Hall R."/>
            <person name="Hannum G."/>
            <person name="Hourlier T."/>
            <person name="Howe K."/>
            <person name="Hume D.A."/>
            <person name="Izuogu O."/>
            <person name="Kim K."/>
            <person name="Koren S."/>
            <person name="Liu H."/>
            <person name="Manchanda N."/>
            <person name="Martin F.J."/>
            <person name="Nonneman D.J."/>
            <person name="O'Connor R.E."/>
            <person name="Phillippy A.M."/>
            <person name="Rohrer G.A."/>
            <person name="Rosen B.D."/>
            <person name="Rund L.A."/>
            <person name="Sargent C.A."/>
            <person name="Schook L.B."/>
            <person name="Schroeder S.G."/>
            <person name="Schwartz A.S."/>
            <person name="Skinner B.M."/>
            <person name="Talbot R."/>
            <person name="Tseng E."/>
            <person name="Tuggle C.K."/>
            <person name="Watson M."/>
            <person name="Smith T.P.L."/>
            <person name="Archibald A.L."/>
        </authorList>
    </citation>
    <scope>NUCLEOTIDE SEQUENCE [LARGE SCALE GENOMIC DNA]</scope>
    <source>
        <strain evidence="2">Duroc</strain>
    </source>
</reference>
<feature type="transmembrane region" description="Helical" evidence="1">
    <location>
        <begin position="56"/>
        <end position="77"/>
    </location>
</feature>
<keyword evidence="1" id="KW-0812">Transmembrane</keyword>
<keyword evidence="1" id="KW-1133">Transmembrane helix</keyword>
<feature type="transmembrane region" description="Helical" evidence="1">
    <location>
        <begin position="107"/>
        <end position="127"/>
    </location>
</feature>
<sequence length="136" mass="15612">MPKSGIAGWCGSSIFSFLRYLHAVFHSGCTNLHSQQQCRKVPFSPHPPQHLLFVDLLHAILTGMKWCLIVILICIFLKIGDVEQFVMCLLAVHISLEKCLFETSAHFSFPFFFFFFVFLPFLGPLPWHMEVPRLGI</sequence>